<evidence type="ECO:0000313" key="8">
    <source>
        <dbReference type="EMBL" id="SLM50589.1"/>
    </source>
</evidence>
<feature type="chain" id="PRO_5010716212" description="Solute-binding protein family 5 domain-containing protein" evidence="6">
    <location>
        <begin position="26"/>
        <end position="549"/>
    </location>
</feature>
<dbReference type="PANTHER" id="PTHR30290">
    <property type="entry name" value="PERIPLASMIC BINDING COMPONENT OF ABC TRANSPORTER"/>
    <property type="match status" value="1"/>
</dbReference>
<comment type="subcellular location">
    <subcellularLocation>
        <location evidence="1">Cell envelope</location>
    </subcellularLocation>
</comment>
<dbReference type="InterPro" id="IPR030678">
    <property type="entry name" value="Peptide/Ni-bd"/>
</dbReference>
<dbReference type="OrthoDB" id="9801912at2"/>
<dbReference type="GO" id="GO:0015833">
    <property type="term" value="P:peptide transport"/>
    <property type="evidence" value="ECO:0007669"/>
    <property type="project" value="UniProtKB-KW"/>
</dbReference>
<accession>A0A1W1ICJ2</accession>
<dbReference type="Gene3D" id="3.40.190.10">
    <property type="entry name" value="Periplasmic binding protein-like II"/>
    <property type="match status" value="1"/>
</dbReference>
<evidence type="ECO:0000256" key="4">
    <source>
        <dbReference type="ARBA" id="ARBA00022729"/>
    </source>
</evidence>
<dbReference type="InterPro" id="IPR000914">
    <property type="entry name" value="SBP_5_dom"/>
</dbReference>
<keyword evidence="5" id="KW-0653">Protein transport</keyword>
<keyword evidence="9" id="KW-1185">Reference proteome</keyword>
<evidence type="ECO:0000256" key="6">
    <source>
        <dbReference type="SAM" id="SignalP"/>
    </source>
</evidence>
<evidence type="ECO:0000259" key="7">
    <source>
        <dbReference type="Pfam" id="PF00496"/>
    </source>
</evidence>
<feature type="signal peptide" evidence="6">
    <location>
        <begin position="1"/>
        <end position="25"/>
    </location>
</feature>
<dbReference type="PANTHER" id="PTHR30290:SF10">
    <property type="entry name" value="PERIPLASMIC OLIGOPEPTIDE-BINDING PROTEIN-RELATED"/>
    <property type="match status" value="1"/>
</dbReference>
<gene>
    <name evidence="8" type="ORF">TPAS_261</name>
</gene>
<dbReference type="Gene3D" id="3.10.105.10">
    <property type="entry name" value="Dipeptide-binding Protein, Domain 3"/>
    <property type="match status" value="1"/>
</dbReference>
<dbReference type="FunFam" id="3.90.76.10:FF:000001">
    <property type="entry name" value="Oligopeptide ABC transporter substrate-binding protein"/>
    <property type="match status" value="1"/>
</dbReference>
<dbReference type="Gene3D" id="3.90.76.10">
    <property type="entry name" value="Dipeptide-binding Protein, Domain 1"/>
    <property type="match status" value="1"/>
</dbReference>
<dbReference type="SUPFAM" id="SSF53850">
    <property type="entry name" value="Periplasmic binding protein-like II"/>
    <property type="match status" value="1"/>
</dbReference>
<evidence type="ECO:0000256" key="3">
    <source>
        <dbReference type="ARBA" id="ARBA00022448"/>
    </source>
</evidence>
<dbReference type="GO" id="GO:1904680">
    <property type="term" value="F:peptide transmembrane transporter activity"/>
    <property type="evidence" value="ECO:0007669"/>
    <property type="project" value="TreeGrafter"/>
</dbReference>
<dbReference type="FunFam" id="3.10.105.10:FF:000001">
    <property type="entry name" value="Oligopeptide ABC transporter, oligopeptide-binding protein"/>
    <property type="match status" value="1"/>
</dbReference>
<dbReference type="CDD" id="cd08504">
    <property type="entry name" value="PBP2_OppA"/>
    <property type="match status" value="1"/>
</dbReference>
<comment type="similarity">
    <text evidence="2">Belongs to the bacterial solute-binding protein 5 family.</text>
</comment>
<keyword evidence="3" id="KW-0813">Transport</keyword>
<sequence length="549" mass="59944">MRRLRSSFILATTAVILAACGGDGATDDSARNTASEGAGGQVVNYTAPTELATLDTTLMTDINSSNYISHAIEGLLKINADGKPVPAIAAEAGTVSEDGLTYTYKLRDDAVWSNGEPVTANDFVFAWQRLVDPEAGASYAYLAETIKNANEIMAGEMDPAELGVIAVSDTEIKIELTQPTPYFESLLAFSAFFPQNEAFVTEKGDKYGTSSENILANGPFTIENWDGTGLTWDLVKNEDYYAADEVQLEEVNVQVIKETSTVVNLFQQGSVDNAQVTGELVKQLATDPNVVVQKKARTAYIEFNHDNVYLQNAKLREAIGLVINRDELVDSVIGDGSTAIGGFLPADFVSNPTTGEDFAAEAGSYLEYDVERAQTLWAEAKAELGVEEITFSLVGDDDEKNKKISQYIQGQIQNNLEGISVELRNVPKKNRLELANQDEFDLLQTGWGADFADAINYMDLLYSTSAYNEGQYANAEFDALIDSSKTTNANNPEARWADLMAAHKLIMEDAAIIPLYQEAETQLRNPNLKGIIFNSVGNEFDLSRAYIEE</sequence>
<dbReference type="AlphaFoldDB" id="A0A1W1ICJ2"/>
<name>A0A1W1ICJ2_9LACT</name>
<dbReference type="STRING" id="43064.SAMN04488086_102269"/>
<dbReference type="RefSeq" id="WP_086941492.1">
    <property type="nucleotide sequence ID" value="NZ_FONM01000002.1"/>
</dbReference>
<evidence type="ECO:0000256" key="2">
    <source>
        <dbReference type="ARBA" id="ARBA00005695"/>
    </source>
</evidence>
<organism evidence="8 9">
    <name type="scientific">Trichococcus pasteurii</name>
    <dbReference type="NCBI Taxonomy" id="43064"/>
    <lineage>
        <taxon>Bacteria</taxon>
        <taxon>Bacillati</taxon>
        <taxon>Bacillota</taxon>
        <taxon>Bacilli</taxon>
        <taxon>Lactobacillales</taxon>
        <taxon>Carnobacteriaceae</taxon>
        <taxon>Trichococcus</taxon>
    </lineage>
</organism>
<evidence type="ECO:0000313" key="9">
    <source>
        <dbReference type="Proteomes" id="UP000195985"/>
    </source>
</evidence>
<proteinExistence type="inferred from homology"/>
<dbReference type="PIRSF" id="PIRSF002741">
    <property type="entry name" value="MppA"/>
    <property type="match status" value="1"/>
</dbReference>
<dbReference type="InterPro" id="IPR039424">
    <property type="entry name" value="SBP_5"/>
</dbReference>
<dbReference type="GO" id="GO:0030288">
    <property type="term" value="C:outer membrane-bounded periplasmic space"/>
    <property type="evidence" value="ECO:0007669"/>
    <property type="project" value="UniProtKB-ARBA"/>
</dbReference>
<protein>
    <recommendedName>
        <fullName evidence="7">Solute-binding protein family 5 domain-containing protein</fullName>
    </recommendedName>
</protein>
<keyword evidence="4 6" id="KW-0732">Signal</keyword>
<dbReference type="Proteomes" id="UP000195985">
    <property type="component" value="Unassembled WGS sequence"/>
</dbReference>
<dbReference type="GO" id="GO:0043190">
    <property type="term" value="C:ATP-binding cassette (ABC) transporter complex"/>
    <property type="evidence" value="ECO:0007669"/>
    <property type="project" value="InterPro"/>
</dbReference>
<keyword evidence="5" id="KW-0571">Peptide transport</keyword>
<reference evidence="9" key="1">
    <citation type="submission" date="2016-04" db="EMBL/GenBank/DDBJ databases">
        <authorList>
            <person name="Strepis N."/>
        </authorList>
    </citation>
    <scope>NUCLEOTIDE SEQUENCE [LARGE SCALE GENOMIC DNA]</scope>
</reference>
<dbReference type="Pfam" id="PF00496">
    <property type="entry name" value="SBP_bac_5"/>
    <property type="match status" value="1"/>
</dbReference>
<dbReference type="EMBL" id="FWEY01000001">
    <property type="protein sequence ID" value="SLM50589.1"/>
    <property type="molecule type" value="Genomic_DNA"/>
</dbReference>
<dbReference type="PROSITE" id="PS51257">
    <property type="entry name" value="PROKAR_LIPOPROTEIN"/>
    <property type="match status" value="1"/>
</dbReference>
<evidence type="ECO:0000256" key="5">
    <source>
        <dbReference type="ARBA" id="ARBA00022856"/>
    </source>
</evidence>
<feature type="domain" description="Solute-binding protein family 5" evidence="7">
    <location>
        <begin position="83"/>
        <end position="468"/>
    </location>
</feature>
<evidence type="ECO:0000256" key="1">
    <source>
        <dbReference type="ARBA" id="ARBA00004196"/>
    </source>
</evidence>